<evidence type="ECO:0000313" key="1">
    <source>
        <dbReference type="EMBL" id="KQK77603.1"/>
    </source>
</evidence>
<comment type="caution">
    <text evidence="1">The sequence shown here is derived from an EMBL/GenBank/DDBJ whole genome shotgun (WGS) entry which is preliminary data.</text>
</comment>
<proteinExistence type="predicted"/>
<gene>
    <name evidence="1" type="ORF">AAES_123512</name>
</gene>
<name>A0A0Q3P9D5_AMAAE</name>
<keyword evidence="2" id="KW-1185">Reference proteome</keyword>
<accession>A0A0Q3P9D5</accession>
<dbReference type="Proteomes" id="UP000051836">
    <property type="component" value="Unassembled WGS sequence"/>
</dbReference>
<reference evidence="1 2" key="1">
    <citation type="submission" date="2015-10" db="EMBL/GenBank/DDBJ databases">
        <authorList>
            <person name="Gilbert D.G."/>
        </authorList>
    </citation>
    <scope>NUCLEOTIDE SEQUENCE [LARGE SCALE GENOMIC DNA]</scope>
    <source>
        <strain evidence="1">FVVF132</strain>
    </source>
</reference>
<dbReference type="AlphaFoldDB" id="A0A0Q3P9D5"/>
<evidence type="ECO:0000313" key="2">
    <source>
        <dbReference type="Proteomes" id="UP000051836"/>
    </source>
</evidence>
<organism evidence="1 2">
    <name type="scientific">Amazona aestiva</name>
    <name type="common">Blue-fronted Amazon parrot</name>
    <dbReference type="NCBI Taxonomy" id="12930"/>
    <lineage>
        <taxon>Eukaryota</taxon>
        <taxon>Metazoa</taxon>
        <taxon>Chordata</taxon>
        <taxon>Craniata</taxon>
        <taxon>Vertebrata</taxon>
        <taxon>Euteleostomi</taxon>
        <taxon>Archelosauria</taxon>
        <taxon>Archosauria</taxon>
        <taxon>Dinosauria</taxon>
        <taxon>Saurischia</taxon>
        <taxon>Theropoda</taxon>
        <taxon>Coelurosauria</taxon>
        <taxon>Aves</taxon>
        <taxon>Neognathae</taxon>
        <taxon>Neoaves</taxon>
        <taxon>Telluraves</taxon>
        <taxon>Australaves</taxon>
        <taxon>Psittaciformes</taxon>
        <taxon>Psittacidae</taxon>
        <taxon>Amazona</taxon>
    </lineage>
</organism>
<dbReference type="EMBL" id="LMAW01002737">
    <property type="protein sequence ID" value="KQK77603.1"/>
    <property type="molecule type" value="Genomic_DNA"/>
</dbReference>
<protein>
    <submittedName>
        <fullName evidence="1">Uncharacterized protein</fullName>
    </submittedName>
</protein>
<sequence length="149" mass="17375">MKEVMKTSTAIQKILDDPSQIRVHNKIVVLPMKYWTVVYQTYVNDRRLEPKNETSWNNIELVLIRVVSVRAIWQACKMFLVEIMKLLGFDRQYDSYAQKYEIEDAMVDVAAALCVQMAYFCTAPELVPKLDQEMFMPSAVVFLKLSVQE</sequence>